<dbReference type="GO" id="GO:0046872">
    <property type="term" value="F:metal ion binding"/>
    <property type="evidence" value="ECO:0007669"/>
    <property type="project" value="UniProtKB-KW"/>
</dbReference>
<dbReference type="PRINTS" id="PR01576">
    <property type="entry name" value="PDEFORMYLASE"/>
</dbReference>
<keyword evidence="3" id="KW-0378">Hydrolase</keyword>
<dbReference type="GO" id="GO:0006412">
    <property type="term" value="P:translation"/>
    <property type="evidence" value="ECO:0007669"/>
    <property type="project" value="UniProtKB-UniRule"/>
</dbReference>
<dbReference type="PANTHER" id="PTHR10458">
    <property type="entry name" value="PEPTIDE DEFORMYLASE"/>
    <property type="match status" value="1"/>
</dbReference>
<comment type="cofactor">
    <cofactor evidence="3">
        <name>Fe(2+)</name>
        <dbReference type="ChEBI" id="CHEBI:29033"/>
    </cofactor>
    <text evidence="3">Binds 1 Fe(2+) ion.</text>
</comment>
<comment type="similarity">
    <text evidence="1 3">Belongs to the polypeptide deformylase family.</text>
</comment>
<gene>
    <name evidence="3" type="primary">def</name>
    <name evidence="4" type="ORF">DES36_10361</name>
</gene>
<dbReference type="AlphaFoldDB" id="A0A366IC52"/>
<dbReference type="PANTHER" id="PTHR10458:SF22">
    <property type="entry name" value="PEPTIDE DEFORMYLASE"/>
    <property type="match status" value="1"/>
</dbReference>
<keyword evidence="3" id="KW-0479">Metal-binding</keyword>
<organism evidence="4 5">
    <name type="scientific">Alkalibaculum bacchi</name>
    <dbReference type="NCBI Taxonomy" id="645887"/>
    <lineage>
        <taxon>Bacteria</taxon>
        <taxon>Bacillati</taxon>
        <taxon>Bacillota</taxon>
        <taxon>Clostridia</taxon>
        <taxon>Eubacteriales</taxon>
        <taxon>Eubacteriaceae</taxon>
        <taxon>Alkalibaculum</taxon>
    </lineage>
</organism>
<feature type="binding site" evidence="3">
    <location>
        <position position="130"/>
    </location>
    <ligand>
        <name>Fe cation</name>
        <dbReference type="ChEBI" id="CHEBI:24875"/>
    </ligand>
</feature>
<dbReference type="EMBL" id="QNRX01000003">
    <property type="protein sequence ID" value="RBP68300.1"/>
    <property type="molecule type" value="Genomic_DNA"/>
</dbReference>
<feature type="active site" evidence="3">
    <location>
        <position position="131"/>
    </location>
</feature>
<keyword evidence="2 3" id="KW-0408">Iron</keyword>
<evidence type="ECO:0000256" key="2">
    <source>
        <dbReference type="ARBA" id="ARBA00023004"/>
    </source>
</evidence>
<proteinExistence type="inferred from homology"/>
<evidence type="ECO:0000313" key="5">
    <source>
        <dbReference type="Proteomes" id="UP000253490"/>
    </source>
</evidence>
<protein>
    <recommendedName>
        <fullName evidence="3">Peptide deformylase</fullName>
        <shortName evidence="3">PDF</shortName>
        <ecNumber evidence="3">3.5.1.88</ecNumber>
    </recommendedName>
    <alternativeName>
        <fullName evidence="3">Polypeptide deformylase</fullName>
    </alternativeName>
</protein>
<comment type="caution">
    <text evidence="4">The sequence shown here is derived from an EMBL/GenBank/DDBJ whole genome shotgun (WGS) entry which is preliminary data.</text>
</comment>
<keyword evidence="5" id="KW-1185">Reference proteome</keyword>
<evidence type="ECO:0000256" key="3">
    <source>
        <dbReference type="HAMAP-Rule" id="MF_00163"/>
    </source>
</evidence>
<dbReference type="SUPFAM" id="SSF56420">
    <property type="entry name" value="Peptide deformylase"/>
    <property type="match status" value="1"/>
</dbReference>
<dbReference type="EC" id="3.5.1.88" evidence="3"/>
<dbReference type="OrthoDB" id="9784988at2"/>
<dbReference type="PIRSF" id="PIRSF004749">
    <property type="entry name" value="Pep_def"/>
    <property type="match status" value="1"/>
</dbReference>
<keyword evidence="3" id="KW-0648">Protein biosynthesis</keyword>
<dbReference type="InterPro" id="IPR023635">
    <property type="entry name" value="Peptide_deformylase"/>
</dbReference>
<comment type="catalytic activity">
    <reaction evidence="3">
        <text>N-terminal N-formyl-L-methionyl-[peptide] + H2O = N-terminal L-methionyl-[peptide] + formate</text>
        <dbReference type="Rhea" id="RHEA:24420"/>
        <dbReference type="Rhea" id="RHEA-COMP:10639"/>
        <dbReference type="Rhea" id="RHEA-COMP:10640"/>
        <dbReference type="ChEBI" id="CHEBI:15377"/>
        <dbReference type="ChEBI" id="CHEBI:15740"/>
        <dbReference type="ChEBI" id="CHEBI:49298"/>
        <dbReference type="ChEBI" id="CHEBI:64731"/>
        <dbReference type="EC" id="3.5.1.88"/>
    </reaction>
</comment>
<evidence type="ECO:0000256" key="1">
    <source>
        <dbReference type="ARBA" id="ARBA00010759"/>
    </source>
</evidence>
<evidence type="ECO:0000313" key="4">
    <source>
        <dbReference type="EMBL" id="RBP68300.1"/>
    </source>
</evidence>
<comment type="function">
    <text evidence="3">Removes the formyl group from the N-terminal Met of newly synthesized proteins. Requires at least a dipeptide for an efficient rate of reaction. N-terminal L-methionine is a prerequisite for activity but the enzyme has broad specificity at other positions.</text>
</comment>
<name>A0A366IC52_9FIRM</name>
<dbReference type="Gene3D" id="3.90.45.10">
    <property type="entry name" value="Peptide deformylase"/>
    <property type="match status" value="1"/>
</dbReference>
<dbReference type="Proteomes" id="UP000253490">
    <property type="component" value="Unassembled WGS sequence"/>
</dbReference>
<feature type="binding site" evidence="3">
    <location>
        <position position="88"/>
    </location>
    <ligand>
        <name>Fe cation</name>
        <dbReference type="ChEBI" id="CHEBI:24875"/>
    </ligand>
</feature>
<dbReference type="HAMAP" id="MF_00163">
    <property type="entry name" value="Pep_deformylase"/>
    <property type="match status" value="1"/>
</dbReference>
<dbReference type="Pfam" id="PF01327">
    <property type="entry name" value="Pep_deformylase"/>
    <property type="match status" value="1"/>
</dbReference>
<dbReference type="GO" id="GO:0042586">
    <property type="term" value="F:peptide deformylase activity"/>
    <property type="evidence" value="ECO:0007669"/>
    <property type="project" value="UniProtKB-UniRule"/>
</dbReference>
<feature type="binding site" evidence="3">
    <location>
        <position position="134"/>
    </location>
    <ligand>
        <name>Fe cation</name>
        <dbReference type="ChEBI" id="CHEBI:24875"/>
    </ligand>
</feature>
<reference evidence="4 5" key="1">
    <citation type="submission" date="2018-06" db="EMBL/GenBank/DDBJ databases">
        <title>Genomic Encyclopedia of Type Strains, Phase IV (KMG-IV): sequencing the most valuable type-strain genomes for metagenomic binning, comparative biology and taxonomic classification.</title>
        <authorList>
            <person name="Goeker M."/>
        </authorList>
    </citation>
    <scope>NUCLEOTIDE SEQUENCE [LARGE SCALE GENOMIC DNA]</scope>
    <source>
        <strain evidence="4 5">DSM 22112</strain>
    </source>
</reference>
<dbReference type="CDD" id="cd00487">
    <property type="entry name" value="Pep_deformylase"/>
    <property type="match status" value="1"/>
</dbReference>
<dbReference type="RefSeq" id="WP_113919736.1">
    <property type="nucleotide sequence ID" value="NZ_QNRX01000003.1"/>
</dbReference>
<dbReference type="InterPro" id="IPR036821">
    <property type="entry name" value="Peptide_deformylase_sf"/>
</dbReference>
<sequence>MALRNIRTEGDPILRKQAREITEVNLRIKELARDMLDTMYHAEGVGLAGPQVGILRRIIVMDVGEGPIVMINPEIVETNGSQVGPEGCLSVPDVTEEVERPNEVKVEYLDLEGKKQELVGKELLARAICHEVEHLDGILFIDKL</sequence>
<dbReference type="NCBIfam" id="TIGR00079">
    <property type="entry name" value="pept_deformyl"/>
    <property type="match status" value="1"/>
</dbReference>
<accession>A0A366IC52</accession>
<dbReference type="NCBIfam" id="NF001159">
    <property type="entry name" value="PRK00150.1-3"/>
    <property type="match status" value="1"/>
</dbReference>